<evidence type="ECO:0000313" key="1">
    <source>
        <dbReference type="EMBL" id="QDH13969.1"/>
    </source>
</evidence>
<name>A0A4Y6U935_9PROT</name>
<evidence type="ECO:0000313" key="2">
    <source>
        <dbReference type="Proteomes" id="UP000318709"/>
    </source>
</evidence>
<dbReference type="EMBL" id="CP038231">
    <property type="protein sequence ID" value="QDH13969.1"/>
    <property type="molecule type" value="Genomic_DNA"/>
</dbReference>
<accession>A0A4Y6U935</accession>
<protein>
    <recommendedName>
        <fullName evidence="3">Apea-like HEPN domain-containing protein</fullName>
    </recommendedName>
</protein>
<proteinExistence type="predicted"/>
<dbReference type="KEGG" id="swf:E3E12_07025"/>
<dbReference type="RefSeq" id="WP_141443677.1">
    <property type="nucleotide sequence ID" value="NZ_CP038231.1"/>
</dbReference>
<sequence length="537" mass="63245">MIFFSIEKGKFNWIKEINSENIYDIGSQIIAVLKQKNIYIILFPGKGSLDKGGINYSSLKFTSKAAFIFESNCDILSIEELKLTKFTPCESLNIKWDLREYLKLYINNTSDKVTSFFKTTNSIYNNYIVINFEGEFDGNQPKCEDVIIKKLFLNMLLKEEFKKFSTLHNIDYLISLINQTEWFFLTAISSLHRLPYPVIKINKPFPEALFVYPRDNFSLTKPGKIIIPIKNDFCNLILEYIQQSFLHPEWYFSYVRNIITINLLSPKPLDVNYALLNYLTLLEGFQKDKYNSKYYDKIKKHISDVNLYLPDQYVKSFLDEVRKYRNSLAHGNLSVKDSSEYGKLIVLYYFVRNIYWAFIMKSIGLDPNTIKASLTHLDSELYIQPNLCKMYYPDCPYARLLDFTEEAIQKKLENLEKNIKSLPPEWRKNKHLDNYVQNYRSEVESFCDPDKQHLTSIDLPMSSGFTTIWKSNFNSLKFLKEVKAGNIKIDNHDYDLTDFEQAIEELRKAVYEGDEQTNITMSVKYSDWLFELKQHII</sequence>
<dbReference type="Proteomes" id="UP000318709">
    <property type="component" value="Chromosome"/>
</dbReference>
<evidence type="ECO:0008006" key="3">
    <source>
        <dbReference type="Google" id="ProtNLM"/>
    </source>
</evidence>
<dbReference type="OrthoDB" id="4250701at2"/>
<dbReference type="AlphaFoldDB" id="A0A4Y6U935"/>
<organism evidence="1 2">
    <name type="scientific">Formicincola oecophyllae</name>
    <dbReference type="NCBI Taxonomy" id="2558361"/>
    <lineage>
        <taxon>Bacteria</taxon>
        <taxon>Pseudomonadati</taxon>
        <taxon>Pseudomonadota</taxon>
        <taxon>Alphaproteobacteria</taxon>
        <taxon>Acetobacterales</taxon>
        <taxon>Acetobacteraceae</taxon>
        <taxon>Formicincola</taxon>
    </lineage>
</organism>
<keyword evidence="2" id="KW-1185">Reference proteome</keyword>
<reference evidence="1 2" key="1">
    <citation type="submission" date="2019-03" db="EMBL/GenBank/DDBJ databases">
        <title>The complete genome sequence of Swingsia_sp. F3b2 LMG30590(T).</title>
        <authorList>
            <person name="Chua K.-O."/>
            <person name="Chan K.-G."/>
            <person name="See-Too W.-S."/>
        </authorList>
    </citation>
    <scope>NUCLEOTIDE SEQUENCE [LARGE SCALE GENOMIC DNA]</scope>
    <source>
        <strain evidence="1 2">F3b2</strain>
    </source>
</reference>
<gene>
    <name evidence="1" type="ORF">E3E12_07025</name>
</gene>